<evidence type="ECO:0000313" key="4">
    <source>
        <dbReference type="Proteomes" id="UP001420932"/>
    </source>
</evidence>
<sequence>MATWACLCAHVGDLADLTSGARDQVSGQLDATTGGNSVTRSIVLSTGMSKHIYILIRGLITGLTRISSFDEIGKCDACMNLWKLMYIDIMLYLSETSDRSKKIFKLNQELQSSLMEENAEKLRFKEECEKLKEENTMLRDTHKMEILKGILAHKAFPDYLIELKDFMIENGEFLITNGWNKCVTHLKHKYLITDEETKDLDSLDVEEDASTSTTIQGEDQLS</sequence>
<dbReference type="Proteomes" id="UP001420932">
    <property type="component" value="Unassembled WGS sequence"/>
</dbReference>
<evidence type="ECO:0000256" key="1">
    <source>
        <dbReference type="SAM" id="Coils"/>
    </source>
</evidence>
<accession>A0AAP0IEY8</accession>
<protein>
    <submittedName>
        <fullName evidence="3">Uncharacterized protein</fullName>
    </submittedName>
</protein>
<comment type="caution">
    <text evidence="3">The sequence shown here is derived from an EMBL/GenBank/DDBJ whole genome shotgun (WGS) entry which is preliminary data.</text>
</comment>
<proteinExistence type="predicted"/>
<organism evidence="3 4">
    <name type="scientific">Stephania yunnanensis</name>
    <dbReference type="NCBI Taxonomy" id="152371"/>
    <lineage>
        <taxon>Eukaryota</taxon>
        <taxon>Viridiplantae</taxon>
        <taxon>Streptophyta</taxon>
        <taxon>Embryophyta</taxon>
        <taxon>Tracheophyta</taxon>
        <taxon>Spermatophyta</taxon>
        <taxon>Magnoliopsida</taxon>
        <taxon>Ranunculales</taxon>
        <taxon>Menispermaceae</taxon>
        <taxon>Menispermoideae</taxon>
        <taxon>Cissampelideae</taxon>
        <taxon>Stephania</taxon>
    </lineage>
</organism>
<dbReference type="EMBL" id="JBBNAF010000009">
    <property type="protein sequence ID" value="KAK9114057.1"/>
    <property type="molecule type" value="Genomic_DNA"/>
</dbReference>
<name>A0AAP0IEY8_9MAGN</name>
<gene>
    <name evidence="3" type="ORF">Syun_020854</name>
</gene>
<keyword evidence="4" id="KW-1185">Reference proteome</keyword>
<feature type="region of interest" description="Disordered" evidence="2">
    <location>
        <begin position="202"/>
        <end position="222"/>
    </location>
</feature>
<keyword evidence="1" id="KW-0175">Coiled coil</keyword>
<evidence type="ECO:0000313" key="3">
    <source>
        <dbReference type="EMBL" id="KAK9114057.1"/>
    </source>
</evidence>
<dbReference type="AlphaFoldDB" id="A0AAP0IEY8"/>
<feature type="coiled-coil region" evidence="1">
    <location>
        <begin position="107"/>
        <end position="141"/>
    </location>
</feature>
<evidence type="ECO:0000256" key="2">
    <source>
        <dbReference type="SAM" id="MobiDB-lite"/>
    </source>
</evidence>
<feature type="compositionally biased region" description="Polar residues" evidence="2">
    <location>
        <begin position="210"/>
        <end position="222"/>
    </location>
</feature>
<reference evidence="3 4" key="1">
    <citation type="submission" date="2024-01" db="EMBL/GenBank/DDBJ databases">
        <title>Genome assemblies of Stephania.</title>
        <authorList>
            <person name="Yang L."/>
        </authorList>
    </citation>
    <scope>NUCLEOTIDE SEQUENCE [LARGE SCALE GENOMIC DNA]</scope>
    <source>
        <strain evidence="3">YNDBR</strain>
        <tissue evidence="3">Leaf</tissue>
    </source>
</reference>